<dbReference type="Gene3D" id="1.20.120.530">
    <property type="entry name" value="GntR ligand-binding domain-like"/>
    <property type="match status" value="1"/>
</dbReference>
<dbReference type="Pfam" id="PF00392">
    <property type="entry name" value="GntR"/>
    <property type="match status" value="1"/>
</dbReference>
<accession>A0A2J7YQ73</accession>
<feature type="region of interest" description="Disordered" evidence="4">
    <location>
        <begin position="1"/>
        <end position="23"/>
    </location>
</feature>
<feature type="compositionally biased region" description="Low complexity" evidence="4">
    <location>
        <begin position="1"/>
        <end position="21"/>
    </location>
</feature>
<sequence length="226" mass="24758">MADAGSRVSGGRAASGSPSDAHYNRIKDDLVRGSYPPGTVLLETVLGERYGVSRTPVREALGRLAQDGFIDRGSRGFVVRRRTPEEILAIYEARISLESTAAGLAAERRTPFDLSRLDHLAEQRRSAPESADRATLTAMNEDWHRALRAAARNDIVSGFLDRLDSLLAIYRPATATPVDADRTVVEHDAILEAVHASDGARAQETMTTHLTRMRDLRIQGLARELS</sequence>
<keyword evidence="7" id="KW-1185">Reference proteome</keyword>
<keyword evidence="1" id="KW-0805">Transcription regulation</keyword>
<dbReference type="InterPro" id="IPR036390">
    <property type="entry name" value="WH_DNA-bd_sf"/>
</dbReference>
<dbReference type="PRINTS" id="PR00035">
    <property type="entry name" value="HTHGNTR"/>
</dbReference>
<gene>
    <name evidence="6" type="ORF">SMF913_25632</name>
</gene>
<dbReference type="SMART" id="SM00895">
    <property type="entry name" value="FCD"/>
    <property type="match status" value="1"/>
</dbReference>
<dbReference type="InterPro" id="IPR011711">
    <property type="entry name" value="GntR_C"/>
</dbReference>
<dbReference type="SMART" id="SM00345">
    <property type="entry name" value="HTH_GNTR"/>
    <property type="match status" value="1"/>
</dbReference>
<dbReference type="AlphaFoldDB" id="A0A2J7YQ73"/>
<dbReference type="PANTHER" id="PTHR43537:SF5">
    <property type="entry name" value="UXU OPERON TRANSCRIPTIONAL REGULATOR"/>
    <property type="match status" value="1"/>
</dbReference>
<dbReference type="RefSeq" id="WP_102936030.1">
    <property type="nucleotide sequence ID" value="NZ_LJIW01000002.1"/>
</dbReference>
<evidence type="ECO:0000256" key="3">
    <source>
        <dbReference type="ARBA" id="ARBA00023163"/>
    </source>
</evidence>
<keyword evidence="3" id="KW-0804">Transcription</keyword>
<evidence type="ECO:0000256" key="4">
    <source>
        <dbReference type="SAM" id="MobiDB-lite"/>
    </source>
</evidence>
<evidence type="ECO:0000313" key="6">
    <source>
        <dbReference type="EMBL" id="PNG90167.1"/>
    </source>
</evidence>
<dbReference type="Pfam" id="PF07729">
    <property type="entry name" value="FCD"/>
    <property type="match status" value="1"/>
</dbReference>
<dbReference type="GO" id="GO:0003700">
    <property type="term" value="F:DNA-binding transcription factor activity"/>
    <property type="evidence" value="ECO:0007669"/>
    <property type="project" value="InterPro"/>
</dbReference>
<dbReference type="SUPFAM" id="SSF48008">
    <property type="entry name" value="GntR ligand-binding domain-like"/>
    <property type="match status" value="1"/>
</dbReference>
<dbReference type="InterPro" id="IPR036388">
    <property type="entry name" value="WH-like_DNA-bd_sf"/>
</dbReference>
<dbReference type="CDD" id="cd07377">
    <property type="entry name" value="WHTH_GntR"/>
    <property type="match status" value="1"/>
</dbReference>
<dbReference type="PROSITE" id="PS50949">
    <property type="entry name" value="HTH_GNTR"/>
    <property type="match status" value="1"/>
</dbReference>
<evidence type="ECO:0000256" key="1">
    <source>
        <dbReference type="ARBA" id="ARBA00023015"/>
    </source>
</evidence>
<dbReference type="InterPro" id="IPR008920">
    <property type="entry name" value="TF_FadR/GntR_C"/>
</dbReference>
<dbReference type="SUPFAM" id="SSF46785">
    <property type="entry name" value="Winged helix' DNA-binding domain"/>
    <property type="match status" value="1"/>
</dbReference>
<feature type="domain" description="HTH gntR-type" evidence="5">
    <location>
        <begin position="16"/>
        <end position="82"/>
    </location>
</feature>
<name>A0A2J7YQ73_STRMQ</name>
<organism evidence="6 7">
    <name type="scientific">Streptomyces malaysiensis</name>
    <dbReference type="NCBI Taxonomy" id="92644"/>
    <lineage>
        <taxon>Bacteria</taxon>
        <taxon>Bacillati</taxon>
        <taxon>Actinomycetota</taxon>
        <taxon>Actinomycetes</taxon>
        <taxon>Kitasatosporales</taxon>
        <taxon>Streptomycetaceae</taxon>
        <taxon>Streptomyces</taxon>
        <taxon>Streptomyces violaceusniger group</taxon>
    </lineage>
</organism>
<dbReference type="GO" id="GO:0003677">
    <property type="term" value="F:DNA binding"/>
    <property type="evidence" value="ECO:0007669"/>
    <property type="project" value="UniProtKB-KW"/>
</dbReference>
<dbReference type="InterPro" id="IPR000524">
    <property type="entry name" value="Tscrpt_reg_HTH_GntR"/>
</dbReference>
<dbReference type="Gene3D" id="1.10.10.10">
    <property type="entry name" value="Winged helix-like DNA-binding domain superfamily/Winged helix DNA-binding domain"/>
    <property type="match status" value="1"/>
</dbReference>
<keyword evidence="2" id="KW-0238">DNA-binding</keyword>
<evidence type="ECO:0000259" key="5">
    <source>
        <dbReference type="PROSITE" id="PS50949"/>
    </source>
</evidence>
<dbReference type="EMBL" id="LJIW01000002">
    <property type="protein sequence ID" value="PNG90167.1"/>
    <property type="molecule type" value="Genomic_DNA"/>
</dbReference>
<evidence type="ECO:0000313" key="7">
    <source>
        <dbReference type="Proteomes" id="UP000236520"/>
    </source>
</evidence>
<reference evidence="6 7" key="1">
    <citation type="submission" date="2015-09" db="EMBL/GenBank/DDBJ databases">
        <title>Genome sequence, genome mining and natural product profiling of a biocontrol bacterium Streptomyces malaysiensis F913.</title>
        <authorList>
            <person name="Xu Y."/>
            <person name="Wei J."/>
            <person name="Xie J."/>
            <person name="Li T."/>
            <person name="Zhou Z."/>
        </authorList>
    </citation>
    <scope>NUCLEOTIDE SEQUENCE [LARGE SCALE GENOMIC DNA]</scope>
    <source>
        <strain evidence="6 7">F913</strain>
    </source>
</reference>
<comment type="caution">
    <text evidence="6">The sequence shown here is derived from an EMBL/GenBank/DDBJ whole genome shotgun (WGS) entry which is preliminary data.</text>
</comment>
<dbReference type="PANTHER" id="PTHR43537">
    <property type="entry name" value="TRANSCRIPTIONAL REGULATOR, GNTR FAMILY"/>
    <property type="match status" value="1"/>
</dbReference>
<dbReference type="Proteomes" id="UP000236520">
    <property type="component" value="Unassembled WGS sequence"/>
</dbReference>
<proteinExistence type="predicted"/>
<protein>
    <recommendedName>
        <fullName evidence="5">HTH gntR-type domain-containing protein</fullName>
    </recommendedName>
</protein>
<evidence type="ECO:0000256" key="2">
    <source>
        <dbReference type="ARBA" id="ARBA00023125"/>
    </source>
</evidence>